<gene>
    <name evidence="1" type="ORF">M0R45_019710</name>
</gene>
<evidence type="ECO:0000313" key="1">
    <source>
        <dbReference type="EMBL" id="KAK9932472.1"/>
    </source>
</evidence>
<proteinExistence type="predicted"/>
<reference evidence="1 2" key="1">
    <citation type="journal article" date="2023" name="G3 (Bethesda)">
        <title>A chromosome-length genome assembly and annotation of blackberry (Rubus argutus, cv. 'Hillquist').</title>
        <authorList>
            <person name="Bruna T."/>
            <person name="Aryal R."/>
            <person name="Dudchenko O."/>
            <person name="Sargent D.J."/>
            <person name="Mead D."/>
            <person name="Buti M."/>
            <person name="Cavallini A."/>
            <person name="Hytonen T."/>
            <person name="Andres J."/>
            <person name="Pham M."/>
            <person name="Weisz D."/>
            <person name="Mascagni F."/>
            <person name="Usai G."/>
            <person name="Natali L."/>
            <person name="Bassil N."/>
            <person name="Fernandez G.E."/>
            <person name="Lomsadze A."/>
            <person name="Armour M."/>
            <person name="Olukolu B."/>
            <person name="Poorten T."/>
            <person name="Britton C."/>
            <person name="Davik J."/>
            <person name="Ashrafi H."/>
            <person name="Aiden E.L."/>
            <person name="Borodovsky M."/>
            <person name="Worthington M."/>
        </authorList>
    </citation>
    <scope>NUCLEOTIDE SEQUENCE [LARGE SCALE GENOMIC DNA]</scope>
    <source>
        <strain evidence="1">PI 553951</strain>
    </source>
</reference>
<dbReference type="Proteomes" id="UP001457282">
    <property type="component" value="Unassembled WGS sequence"/>
</dbReference>
<organism evidence="1 2">
    <name type="scientific">Rubus argutus</name>
    <name type="common">Southern blackberry</name>
    <dbReference type="NCBI Taxonomy" id="59490"/>
    <lineage>
        <taxon>Eukaryota</taxon>
        <taxon>Viridiplantae</taxon>
        <taxon>Streptophyta</taxon>
        <taxon>Embryophyta</taxon>
        <taxon>Tracheophyta</taxon>
        <taxon>Spermatophyta</taxon>
        <taxon>Magnoliopsida</taxon>
        <taxon>eudicotyledons</taxon>
        <taxon>Gunneridae</taxon>
        <taxon>Pentapetalae</taxon>
        <taxon>rosids</taxon>
        <taxon>fabids</taxon>
        <taxon>Rosales</taxon>
        <taxon>Rosaceae</taxon>
        <taxon>Rosoideae</taxon>
        <taxon>Rosoideae incertae sedis</taxon>
        <taxon>Rubus</taxon>
    </lineage>
</organism>
<dbReference type="EMBL" id="JBEDUW010000004">
    <property type="protein sequence ID" value="KAK9932472.1"/>
    <property type="molecule type" value="Genomic_DNA"/>
</dbReference>
<evidence type="ECO:0000313" key="2">
    <source>
        <dbReference type="Proteomes" id="UP001457282"/>
    </source>
</evidence>
<keyword evidence="2" id="KW-1185">Reference proteome</keyword>
<name>A0AAW1X726_RUBAR</name>
<protein>
    <submittedName>
        <fullName evidence="1">Uncharacterized protein</fullName>
    </submittedName>
</protein>
<comment type="caution">
    <text evidence="1">The sequence shown here is derived from an EMBL/GenBank/DDBJ whole genome shotgun (WGS) entry which is preliminary data.</text>
</comment>
<accession>A0AAW1X726</accession>
<dbReference type="AlphaFoldDB" id="A0AAW1X726"/>
<sequence>MNLSRKEIDGTVNLGTSLRRRRLVGGGTANWARGREMRRRWIETRAELCIGKRARGRHGRWVSDMVSWNRRGRKLGTGDEVMADGVMMRETGLVVRAWVDCSFIELVSTV</sequence>